<dbReference type="Pfam" id="PF13091">
    <property type="entry name" value="PLDc_2"/>
    <property type="match status" value="1"/>
</dbReference>
<evidence type="ECO:0000256" key="1">
    <source>
        <dbReference type="ARBA" id="ARBA00000798"/>
    </source>
</evidence>
<evidence type="ECO:0000313" key="7">
    <source>
        <dbReference type="Proteomes" id="UP000186132"/>
    </source>
</evidence>
<accession>A0A1M5P9R9</accession>
<dbReference type="InterPro" id="IPR015679">
    <property type="entry name" value="PLipase_D_fam"/>
</dbReference>
<feature type="domain" description="PLD phosphodiesterase" evidence="5">
    <location>
        <begin position="379"/>
        <end position="406"/>
    </location>
</feature>
<dbReference type="SMART" id="SM00155">
    <property type="entry name" value="PLDc"/>
    <property type="match status" value="2"/>
</dbReference>
<dbReference type="PANTHER" id="PTHR18896">
    <property type="entry name" value="PHOSPHOLIPASE D"/>
    <property type="match status" value="1"/>
</dbReference>
<dbReference type="Proteomes" id="UP000186132">
    <property type="component" value="Unassembled WGS sequence"/>
</dbReference>
<keyword evidence="2" id="KW-0677">Repeat</keyword>
<dbReference type="PANTHER" id="PTHR18896:SF76">
    <property type="entry name" value="PHOSPHOLIPASE"/>
    <property type="match status" value="1"/>
</dbReference>
<dbReference type="EMBL" id="FQVU01000004">
    <property type="protein sequence ID" value="SHG97983.1"/>
    <property type="molecule type" value="Genomic_DNA"/>
</dbReference>
<evidence type="ECO:0000256" key="4">
    <source>
        <dbReference type="ARBA" id="ARBA00023098"/>
    </source>
</evidence>
<keyword evidence="3" id="KW-0378">Hydrolase</keyword>
<dbReference type="Gene3D" id="3.30.870.10">
    <property type="entry name" value="Endonuclease Chain A"/>
    <property type="match status" value="2"/>
</dbReference>
<gene>
    <name evidence="6" type="ORF">SAMN05443575_3005</name>
</gene>
<reference evidence="6 7" key="1">
    <citation type="submission" date="2016-11" db="EMBL/GenBank/DDBJ databases">
        <authorList>
            <person name="Jaros S."/>
            <person name="Januszkiewicz K."/>
            <person name="Wedrychowicz H."/>
        </authorList>
    </citation>
    <scope>NUCLEOTIDE SEQUENCE [LARGE SCALE GENOMIC DNA]</scope>
    <source>
        <strain evidence="6 7">DSM 45627</strain>
    </source>
</reference>
<dbReference type="AlphaFoldDB" id="A0A1M5P9R9"/>
<dbReference type="OrthoDB" id="8828485at2"/>
<comment type="catalytic activity">
    <reaction evidence="1">
        <text>a 1,2-diacyl-sn-glycero-3-phosphocholine + H2O = a 1,2-diacyl-sn-glycero-3-phosphate + choline + H(+)</text>
        <dbReference type="Rhea" id="RHEA:14445"/>
        <dbReference type="ChEBI" id="CHEBI:15354"/>
        <dbReference type="ChEBI" id="CHEBI:15377"/>
        <dbReference type="ChEBI" id="CHEBI:15378"/>
        <dbReference type="ChEBI" id="CHEBI:57643"/>
        <dbReference type="ChEBI" id="CHEBI:58608"/>
        <dbReference type="EC" id="3.1.4.4"/>
    </reaction>
</comment>
<dbReference type="GO" id="GO:0009395">
    <property type="term" value="P:phospholipid catabolic process"/>
    <property type="evidence" value="ECO:0007669"/>
    <property type="project" value="TreeGrafter"/>
</dbReference>
<dbReference type="STRING" id="1206085.SAMN05443575_3005"/>
<dbReference type="RefSeq" id="WP_073391246.1">
    <property type="nucleotide sequence ID" value="NZ_FQVU01000004.1"/>
</dbReference>
<keyword evidence="7" id="KW-1185">Reference proteome</keyword>
<sequence length="495" mass="54022">MPEYFPAPSADCPTFDGDTEWAPIVDGVAYFAELDEVLTGLERGDEVLIAGLELDADLDLTGRPHGADGRTTLVDRLVAAGAAGVDVRILLAGKLSAFVLPLPGLANFRANAALCHRVNGSPGLAGHALVDYSGPLLGSNHQKTVVVTRRGEVTAFVGGIDLVQERFDHEPHTTLRLKGDRWGWHDTAVRLRGPAAARAHDVFLRRWHEAAGLPTRAWVRRSVNPPAAPTPAAAGDQKPVAADHTSVRVLRSISNRKLDSVLPWRRVRWDALPPTGVQEIFETLTAAIAAARRYVYIEDQYLAEYTAGAQRRFELYPYLRDAAARGVKVVLVGSGTRDPDDPGLNLRPINSSVNRDIRSKILRRLDPERRGNVAVYRVEHVTMHSKLTLIDDVFANIGSANLFSRSMSGVDAEISAAVETSTPAVRDLRVRVWAEHLRAPLSAELAAELGDLDLALGIWDPAWLPADRPATTWRTTGEPASFAPVETVLRRVDTR</sequence>
<evidence type="ECO:0000256" key="2">
    <source>
        <dbReference type="ARBA" id="ARBA00022737"/>
    </source>
</evidence>
<protein>
    <submittedName>
        <fullName evidence="6">Phosphatidylserine/phosphatidylglycerophosphate/cardiolipin synthase</fullName>
    </submittedName>
</protein>
<evidence type="ECO:0000313" key="6">
    <source>
        <dbReference type="EMBL" id="SHG97983.1"/>
    </source>
</evidence>
<dbReference type="InterPro" id="IPR001736">
    <property type="entry name" value="PLipase_D/transphosphatidylase"/>
</dbReference>
<feature type="domain" description="PLD phosphodiesterase" evidence="5">
    <location>
        <begin position="136"/>
        <end position="166"/>
    </location>
</feature>
<dbReference type="SUPFAM" id="SSF56024">
    <property type="entry name" value="Phospholipase D/nuclease"/>
    <property type="match status" value="2"/>
</dbReference>
<evidence type="ECO:0000256" key="3">
    <source>
        <dbReference type="ARBA" id="ARBA00022801"/>
    </source>
</evidence>
<proteinExistence type="predicted"/>
<name>A0A1M5P9R9_9ACTN</name>
<dbReference type="PROSITE" id="PS50035">
    <property type="entry name" value="PLD"/>
    <property type="match status" value="2"/>
</dbReference>
<evidence type="ECO:0000259" key="5">
    <source>
        <dbReference type="PROSITE" id="PS50035"/>
    </source>
</evidence>
<organism evidence="6 7">
    <name type="scientific">Jatrophihabitans endophyticus</name>
    <dbReference type="NCBI Taxonomy" id="1206085"/>
    <lineage>
        <taxon>Bacteria</taxon>
        <taxon>Bacillati</taxon>
        <taxon>Actinomycetota</taxon>
        <taxon>Actinomycetes</taxon>
        <taxon>Jatrophihabitantales</taxon>
        <taxon>Jatrophihabitantaceae</taxon>
        <taxon>Jatrophihabitans</taxon>
    </lineage>
</organism>
<keyword evidence="4" id="KW-0443">Lipid metabolism</keyword>
<dbReference type="InterPro" id="IPR025202">
    <property type="entry name" value="PLD-like_dom"/>
</dbReference>
<dbReference type="GO" id="GO:0004630">
    <property type="term" value="F:phospholipase D activity"/>
    <property type="evidence" value="ECO:0007669"/>
    <property type="project" value="UniProtKB-EC"/>
</dbReference>